<feature type="domain" description="Serine aminopeptidase S33" evidence="3">
    <location>
        <begin position="69"/>
        <end position="195"/>
    </location>
</feature>
<dbReference type="Proteomes" id="UP000886251">
    <property type="component" value="Unassembled WGS sequence"/>
</dbReference>
<dbReference type="Gene3D" id="3.40.50.1820">
    <property type="entry name" value="alpha/beta hydrolase"/>
    <property type="match status" value="1"/>
</dbReference>
<protein>
    <submittedName>
        <fullName evidence="4">Alpha/beta fold hydrolase</fullName>
    </submittedName>
</protein>
<dbReference type="InterPro" id="IPR050261">
    <property type="entry name" value="FrsA_esterase"/>
</dbReference>
<dbReference type="PANTHER" id="PTHR22946">
    <property type="entry name" value="DIENELACTONE HYDROLASE DOMAIN-CONTAINING PROTEIN-RELATED"/>
    <property type="match status" value="1"/>
</dbReference>
<reference evidence="4" key="1">
    <citation type="journal article" date="2020" name="mSystems">
        <title>Genome- and Community-Level Interaction Insights into Carbon Utilization and Element Cycling Functions of Hydrothermarchaeota in Hydrothermal Sediment.</title>
        <authorList>
            <person name="Zhou Z."/>
            <person name="Liu Y."/>
            <person name="Xu W."/>
            <person name="Pan J."/>
            <person name="Luo Z.H."/>
            <person name="Li M."/>
        </authorList>
    </citation>
    <scope>NUCLEOTIDE SEQUENCE [LARGE SCALE GENOMIC DNA]</scope>
    <source>
        <strain evidence="4">HyVt-443</strain>
    </source>
</reference>
<evidence type="ECO:0000256" key="1">
    <source>
        <dbReference type="ARBA" id="ARBA00022801"/>
    </source>
</evidence>
<keyword evidence="1 4" id="KW-0378">Hydrolase</keyword>
<keyword evidence="2" id="KW-0472">Membrane</keyword>
<keyword evidence="2" id="KW-0812">Transmembrane</keyword>
<dbReference type="InterPro" id="IPR029058">
    <property type="entry name" value="AB_hydrolase_fold"/>
</dbReference>
<dbReference type="InterPro" id="IPR022742">
    <property type="entry name" value="Hydrolase_4"/>
</dbReference>
<evidence type="ECO:0000313" key="4">
    <source>
        <dbReference type="EMBL" id="HEB94886.1"/>
    </source>
</evidence>
<sequence length="307" mass="33824">MELPVILLPIIGVPLLLLLLVHLGFRAPRIAEHGTPERFGLPFHAVSIATVAGRHLFGWWLPVATGDVSIVILHGWGGNAEMMLPLALPFHRAGINVLLIDARNHGRSDRHGHSSLPRFAEDVGHAVDWLRSAHPQRARRMVLLGHSLGAAAVLFEASRRSDIDAVISISAFAHPAWMMRRHLDRWWLPRPLAALIMRYVEWVIGHRFDEIAPLRTICRIQARVLLVHGTDDRTVPLADAHAIAATCRQPHVTLLEIPGADHDSVEAIERHGAGLIRFLADAGLLSGSTRPVGEQQTGDHQGSADRQ</sequence>
<accession>A0A831RL72</accession>
<name>A0A831RL72_9GAMM</name>
<dbReference type="AlphaFoldDB" id="A0A831RL72"/>
<comment type="caution">
    <text evidence="4">The sequence shown here is derived from an EMBL/GenBank/DDBJ whole genome shotgun (WGS) entry which is preliminary data.</text>
</comment>
<dbReference type="EMBL" id="DRKP01000006">
    <property type="protein sequence ID" value="HEB94886.1"/>
    <property type="molecule type" value="Genomic_DNA"/>
</dbReference>
<gene>
    <name evidence="4" type="ORF">ENI96_00450</name>
</gene>
<dbReference type="GO" id="GO:0052689">
    <property type="term" value="F:carboxylic ester hydrolase activity"/>
    <property type="evidence" value="ECO:0007669"/>
    <property type="project" value="UniProtKB-ARBA"/>
</dbReference>
<dbReference type="PANTHER" id="PTHR22946:SF9">
    <property type="entry name" value="POLYKETIDE TRANSFERASE AF380"/>
    <property type="match status" value="1"/>
</dbReference>
<evidence type="ECO:0000256" key="2">
    <source>
        <dbReference type="SAM" id="Phobius"/>
    </source>
</evidence>
<organism evidence="4">
    <name type="scientific">Sedimenticola thiotaurini</name>
    <dbReference type="NCBI Taxonomy" id="1543721"/>
    <lineage>
        <taxon>Bacteria</taxon>
        <taxon>Pseudomonadati</taxon>
        <taxon>Pseudomonadota</taxon>
        <taxon>Gammaproteobacteria</taxon>
        <taxon>Chromatiales</taxon>
        <taxon>Sedimenticolaceae</taxon>
        <taxon>Sedimenticola</taxon>
    </lineage>
</organism>
<proteinExistence type="predicted"/>
<evidence type="ECO:0000259" key="3">
    <source>
        <dbReference type="Pfam" id="PF12146"/>
    </source>
</evidence>
<dbReference type="Pfam" id="PF12146">
    <property type="entry name" value="Hydrolase_4"/>
    <property type="match status" value="1"/>
</dbReference>
<dbReference type="SUPFAM" id="SSF53474">
    <property type="entry name" value="alpha/beta-Hydrolases"/>
    <property type="match status" value="1"/>
</dbReference>
<feature type="transmembrane region" description="Helical" evidence="2">
    <location>
        <begin position="6"/>
        <end position="25"/>
    </location>
</feature>
<keyword evidence="2" id="KW-1133">Transmembrane helix</keyword>